<dbReference type="Proteomes" id="UP000580797">
    <property type="component" value="Unassembled WGS sequence"/>
</dbReference>
<evidence type="ECO:0000313" key="5">
    <source>
        <dbReference type="EMBL" id="MBB5511319.1"/>
    </source>
</evidence>
<dbReference type="RefSeq" id="WP_183662717.1">
    <property type="nucleotide sequence ID" value="NZ_BAAARH010000020.1"/>
</dbReference>
<dbReference type="GO" id="GO:0004527">
    <property type="term" value="F:exonuclease activity"/>
    <property type="evidence" value="ECO:0007669"/>
    <property type="project" value="UniProtKB-KW"/>
</dbReference>
<dbReference type="PROSITE" id="PS00675">
    <property type="entry name" value="SIGMA54_INTERACT_1"/>
    <property type="match status" value="1"/>
</dbReference>
<comment type="subunit">
    <text evidence="2">Heterodimer of SbcC and SbcD.</text>
</comment>
<keyword evidence="5" id="KW-0378">Hydrolase</keyword>
<name>A0A7W8TR85_9MICC</name>
<dbReference type="InterPro" id="IPR025662">
    <property type="entry name" value="Sigma_54_int_dom_ATP-bd_1"/>
</dbReference>
<dbReference type="Pfam" id="PF13558">
    <property type="entry name" value="SbcC_Walker_B"/>
    <property type="match status" value="1"/>
</dbReference>
<gene>
    <name evidence="5" type="ORF">HD598_000006</name>
</gene>
<dbReference type="PANTHER" id="PTHR32114:SF2">
    <property type="entry name" value="ABC TRANSPORTER ABCH.3"/>
    <property type="match status" value="1"/>
</dbReference>
<evidence type="ECO:0000256" key="1">
    <source>
        <dbReference type="ARBA" id="ARBA00006930"/>
    </source>
</evidence>
<dbReference type="SUPFAM" id="SSF52540">
    <property type="entry name" value="P-loop containing nucleoside triphosphate hydrolases"/>
    <property type="match status" value="1"/>
</dbReference>
<dbReference type="GO" id="GO:0016887">
    <property type="term" value="F:ATP hydrolysis activity"/>
    <property type="evidence" value="ECO:0007669"/>
    <property type="project" value="InterPro"/>
</dbReference>
<protein>
    <recommendedName>
        <fullName evidence="3">Nuclease SbcCD subunit C</fullName>
    </recommendedName>
</protein>
<dbReference type="Pfam" id="PF13476">
    <property type="entry name" value="AAA_23"/>
    <property type="match status" value="1"/>
</dbReference>
<evidence type="ECO:0000256" key="3">
    <source>
        <dbReference type="ARBA" id="ARBA00013368"/>
    </source>
</evidence>
<evidence type="ECO:0000256" key="2">
    <source>
        <dbReference type="ARBA" id="ARBA00011322"/>
    </source>
</evidence>
<organism evidence="5 6">
    <name type="scientific">Neomicrococcus aestuarii</name>
    <dbReference type="NCBI Taxonomy" id="556325"/>
    <lineage>
        <taxon>Bacteria</taxon>
        <taxon>Bacillati</taxon>
        <taxon>Actinomycetota</taxon>
        <taxon>Actinomycetes</taxon>
        <taxon>Micrococcales</taxon>
        <taxon>Micrococcaceae</taxon>
        <taxon>Neomicrococcus</taxon>
    </lineage>
</organism>
<dbReference type="PANTHER" id="PTHR32114">
    <property type="entry name" value="ABC TRANSPORTER ABCH.3"/>
    <property type="match status" value="1"/>
</dbReference>
<dbReference type="EMBL" id="JACHDR010000001">
    <property type="protein sequence ID" value="MBB5511319.1"/>
    <property type="molecule type" value="Genomic_DNA"/>
</dbReference>
<reference evidence="5 6" key="1">
    <citation type="submission" date="2020-08" db="EMBL/GenBank/DDBJ databases">
        <title>Sequencing the genomes of 1000 actinobacteria strains.</title>
        <authorList>
            <person name="Klenk H.-P."/>
        </authorList>
    </citation>
    <scope>NUCLEOTIDE SEQUENCE [LARGE SCALE GENOMIC DNA]</scope>
    <source>
        <strain evidence="5 6">DSM 105783</strain>
    </source>
</reference>
<dbReference type="GO" id="GO:0006302">
    <property type="term" value="P:double-strand break repair"/>
    <property type="evidence" value="ECO:0007669"/>
    <property type="project" value="InterPro"/>
</dbReference>
<accession>A0A7W8TR85</accession>
<sequence length="1028" mass="112594">MRLHSLELSAFGPFAGKERIDFDALAEAGLFLLNGETGAGKTSILDAVCFALYGSLPGARDSMSKERVRSDHASDDPATYQPTYVECEFSVGSRRFRVNRSPAVKRPKRRGEGYTTEQAKTLLEEFRDGSWVALTNRNDEAGQQLTAVLGLQRDQFTKLVMLPQGEFAAFLRSNANEKDAILRQLFDTRTFARIEEVLWQRFAEARDAIGADEIRLGTDEKRLFEAAENALTAWRQTRIAAGFTDDPETVVALEDLTLELRAQQLEAAEAVAKAWSAASNTAYHDAEKVFEQRKEKLADAEAFEAWQRRRTQLTERESHVVKLRALLERDERARALRPAQEQRDQACHLYFAKRDTFNEALSKRHDSPLANAIYEKHEGYLDEIVDTLAERIAVLTERAKQEELLVAKTAQRKSTGTALETVRTKIAELTASYEASVAALPGLEEQLTVAQAGVLSVEAAQLKLTQAGEILDAATKLEAVRAEVAELALHWQTRSDATRSAQERERLLTETAHRQVAARLALILEDDQPCPVCGSAEHPAPAVLVEGQIVTDDEREEAAAQSESCRLAETAAEKVLRAAQDRETQLAAHARDLTLEDAATAVSTAKAAVKAAEGTVTAADAAAQHLKRAHETVSATEVELASSRVREESLARDVETLDQEVGVLTEEIVKDRGEYGSVSERVAAEKAARALLLAEMETEDEKDRAFKGVVEAAKLWGDRLFAAGFIDTLTKTSSEAKFVEALLEDPVREAHQAEVTSYADEQSRVAELEVSAPVTRHRTRVQEGEPAVTPAELESAGKLVESTLRTANIASKARILLTSQREGFDSGVARNAKDREALEPRRAVLRELEGLAKVARGEGDNRLRMRLSSFVLAAKLEAVASAATVRLHEMTDGRYQLIHVDDRQGRGKGGLDLAVSDAWTGQQRDTNSLSGGETFMVSLSLALGLAEVIQAEAGGISLETLFVDEGFGTLDQGSLEQVMNAIDDLREGGRVVGLVSHVEELKQRIPAQIQVHKTQRGSTTSVILGDAA</sequence>
<comment type="caution">
    <text evidence="5">The sequence shown here is derived from an EMBL/GenBank/DDBJ whole genome shotgun (WGS) entry which is preliminary data.</text>
</comment>
<dbReference type="InterPro" id="IPR027417">
    <property type="entry name" value="P-loop_NTPase"/>
</dbReference>
<keyword evidence="5" id="KW-0540">Nuclease</keyword>
<dbReference type="Gene3D" id="3.40.50.300">
    <property type="entry name" value="P-loop containing nucleotide triphosphate hydrolases"/>
    <property type="match status" value="2"/>
</dbReference>
<feature type="domain" description="Rad50/SbcC-type AAA" evidence="4">
    <location>
        <begin position="5"/>
        <end position="188"/>
    </location>
</feature>
<evidence type="ECO:0000259" key="4">
    <source>
        <dbReference type="Pfam" id="PF13476"/>
    </source>
</evidence>
<comment type="similarity">
    <text evidence="1">Belongs to the SMC family. SbcC subfamily.</text>
</comment>
<evidence type="ECO:0000313" key="6">
    <source>
        <dbReference type="Proteomes" id="UP000580797"/>
    </source>
</evidence>
<dbReference type="InterPro" id="IPR038729">
    <property type="entry name" value="Rad50/SbcC_AAA"/>
</dbReference>
<proteinExistence type="inferred from homology"/>
<keyword evidence="5" id="KW-0269">Exonuclease</keyword>
<dbReference type="AlphaFoldDB" id="A0A7W8TR85"/>